<organism evidence="1 2">
    <name type="scientific">Spinactinospora alkalitolerans</name>
    <dbReference type="NCBI Taxonomy" id="687207"/>
    <lineage>
        <taxon>Bacteria</taxon>
        <taxon>Bacillati</taxon>
        <taxon>Actinomycetota</taxon>
        <taxon>Actinomycetes</taxon>
        <taxon>Streptosporangiales</taxon>
        <taxon>Nocardiopsidaceae</taxon>
        <taxon>Spinactinospora</taxon>
    </lineage>
</organism>
<dbReference type="AlphaFoldDB" id="A0A852TY55"/>
<proteinExistence type="predicted"/>
<protein>
    <submittedName>
        <fullName evidence="1">Uncharacterized protein</fullName>
    </submittedName>
</protein>
<comment type="caution">
    <text evidence="1">The sequence shown here is derived from an EMBL/GenBank/DDBJ whole genome shotgun (WGS) entry which is preliminary data.</text>
</comment>
<keyword evidence="2" id="KW-1185">Reference proteome</keyword>
<accession>A0A852TY55</accession>
<dbReference type="EMBL" id="JACCCC010000001">
    <property type="protein sequence ID" value="NYE49466.1"/>
    <property type="molecule type" value="Genomic_DNA"/>
</dbReference>
<evidence type="ECO:0000313" key="2">
    <source>
        <dbReference type="Proteomes" id="UP000589036"/>
    </source>
</evidence>
<name>A0A852TY55_9ACTN</name>
<dbReference type="Proteomes" id="UP000589036">
    <property type="component" value="Unassembled WGS sequence"/>
</dbReference>
<gene>
    <name evidence="1" type="ORF">HDA32_004586</name>
</gene>
<sequence>MRLLSGAGALTAASQVMRWCTEDRGHSLPTPTDLSEQHI</sequence>
<reference evidence="1 2" key="1">
    <citation type="submission" date="2020-07" db="EMBL/GenBank/DDBJ databases">
        <title>Sequencing the genomes of 1000 actinobacteria strains.</title>
        <authorList>
            <person name="Klenk H.-P."/>
        </authorList>
    </citation>
    <scope>NUCLEOTIDE SEQUENCE [LARGE SCALE GENOMIC DNA]</scope>
    <source>
        <strain evidence="1 2">CXB654</strain>
    </source>
</reference>
<evidence type="ECO:0000313" key="1">
    <source>
        <dbReference type="EMBL" id="NYE49466.1"/>
    </source>
</evidence>